<dbReference type="EMBL" id="RQZF01000003">
    <property type="protein sequence ID" value="RRC95568.1"/>
    <property type="molecule type" value="Genomic_DNA"/>
</dbReference>
<evidence type="ECO:0000313" key="3">
    <source>
        <dbReference type="EMBL" id="RRC95568.1"/>
    </source>
</evidence>
<dbReference type="Pfam" id="PF12697">
    <property type="entry name" value="Abhydrolase_6"/>
    <property type="match status" value="1"/>
</dbReference>
<gene>
    <name evidence="3" type="ORF">EII11_04655</name>
</gene>
<dbReference type="RefSeq" id="WP_124869312.1">
    <property type="nucleotide sequence ID" value="NZ_RQZF01000003.1"/>
</dbReference>
<dbReference type="InterPro" id="IPR029058">
    <property type="entry name" value="AB_hydrolase_fold"/>
</dbReference>
<comment type="caution">
    <text evidence="3">The sequence shown here is derived from an EMBL/GenBank/DDBJ whole genome shotgun (WGS) entry which is preliminary data.</text>
</comment>
<dbReference type="Proteomes" id="UP000280444">
    <property type="component" value="Unassembled WGS sequence"/>
</dbReference>
<dbReference type="Gene3D" id="3.40.50.1820">
    <property type="entry name" value="alpha/beta hydrolase"/>
    <property type="match status" value="1"/>
</dbReference>
<dbReference type="GO" id="GO:0016787">
    <property type="term" value="F:hydrolase activity"/>
    <property type="evidence" value="ECO:0007669"/>
    <property type="project" value="UniProtKB-KW"/>
</dbReference>
<dbReference type="SUPFAM" id="SSF53474">
    <property type="entry name" value="alpha/beta-Hydrolases"/>
    <property type="match status" value="1"/>
</dbReference>
<reference evidence="3 4" key="1">
    <citation type="submission" date="2018-11" db="EMBL/GenBank/DDBJ databases">
        <title>Genomes From Bacteria Associated with the Canine Oral Cavity: a Test Case for Automated Genome-Based Taxonomic Assignment.</title>
        <authorList>
            <person name="Coil D.A."/>
            <person name="Jospin G."/>
            <person name="Darling A.E."/>
            <person name="Wallis C."/>
            <person name="Davis I.J."/>
            <person name="Harris S."/>
            <person name="Eisen J.A."/>
            <person name="Holcombe L.J."/>
            <person name="O'Flynn C."/>
        </authorList>
    </citation>
    <scope>NUCLEOTIDE SEQUENCE [LARGE SCALE GENOMIC DNA]</scope>
    <source>
        <strain evidence="3 4">OH770</strain>
    </source>
</reference>
<keyword evidence="4" id="KW-1185">Reference proteome</keyword>
<dbReference type="OrthoDB" id="7185741at2"/>
<protein>
    <submittedName>
        <fullName evidence="3">Alpha/beta hydrolase</fullName>
    </submittedName>
</protein>
<name>A0A3P1SEJ2_9ACTO</name>
<dbReference type="InterPro" id="IPR000073">
    <property type="entry name" value="AB_hydrolase_1"/>
</dbReference>
<evidence type="ECO:0000313" key="4">
    <source>
        <dbReference type="Proteomes" id="UP000280444"/>
    </source>
</evidence>
<evidence type="ECO:0000259" key="2">
    <source>
        <dbReference type="Pfam" id="PF12697"/>
    </source>
</evidence>
<feature type="region of interest" description="Disordered" evidence="1">
    <location>
        <begin position="84"/>
        <end position="124"/>
    </location>
</feature>
<proteinExistence type="predicted"/>
<accession>A0A3P1SEJ2</accession>
<feature type="domain" description="AB hydrolase-1" evidence="2">
    <location>
        <begin position="45"/>
        <end position="353"/>
    </location>
</feature>
<sequence>MDSVSRLHHWARARQRVKIGPRTLTVLDTGVPAPPLRSCERDAVLILSGVAVPWLDWVDVLSLLSPTQRVILVEREGLEGAGPIGEGPVVSLPSSSEGTAASDDPAMSERPSTSEGIATPEGLSPSGLPSLFDEATALVGLLDAYQIRRVRILAHSMGAFIGEAFARLFPDRCELLVFADGSCVNESDLPAQASPSPVVECPRAGVLERFTAYWTRYAWARSCVARLLWWPRRRGLATLPPGTERALALELFTDERFIRATVREMSIYRLWADEVVTLARAFPLRSELRVLVATRHRVFQDPWVRQQRARFEARNAEIARHQHSSSRQIQNSFEVLSASHLLMRDNPELVASAVSRCHEAS</sequence>
<dbReference type="AlphaFoldDB" id="A0A3P1SEJ2"/>
<organism evidence="3 4">
    <name type="scientific">Schaalia canis</name>
    <dbReference type="NCBI Taxonomy" id="100469"/>
    <lineage>
        <taxon>Bacteria</taxon>
        <taxon>Bacillati</taxon>
        <taxon>Actinomycetota</taxon>
        <taxon>Actinomycetes</taxon>
        <taxon>Actinomycetales</taxon>
        <taxon>Actinomycetaceae</taxon>
        <taxon>Schaalia</taxon>
    </lineage>
</organism>
<keyword evidence="3" id="KW-0378">Hydrolase</keyword>
<evidence type="ECO:0000256" key="1">
    <source>
        <dbReference type="SAM" id="MobiDB-lite"/>
    </source>
</evidence>